<evidence type="ECO:0008006" key="4">
    <source>
        <dbReference type="Google" id="ProtNLM"/>
    </source>
</evidence>
<dbReference type="GO" id="GO:0016879">
    <property type="term" value="F:ligase activity, forming carbon-nitrogen bonds"/>
    <property type="evidence" value="ECO:0007669"/>
    <property type="project" value="TreeGrafter"/>
</dbReference>
<dbReference type="STRING" id="553467.SAMN04488063_2139"/>
<feature type="region of interest" description="Disordered" evidence="1">
    <location>
        <begin position="1"/>
        <end position="22"/>
    </location>
</feature>
<dbReference type="Proteomes" id="UP000198876">
    <property type="component" value="Unassembled WGS sequence"/>
</dbReference>
<dbReference type="InterPro" id="IPR014746">
    <property type="entry name" value="Gln_synth/guanido_kin_cat_dom"/>
</dbReference>
<dbReference type="InterPro" id="IPR006336">
    <property type="entry name" value="GCS2"/>
</dbReference>
<evidence type="ECO:0000256" key="1">
    <source>
        <dbReference type="SAM" id="MobiDB-lite"/>
    </source>
</evidence>
<dbReference type="Pfam" id="PF04107">
    <property type="entry name" value="GCS2"/>
    <property type="match status" value="1"/>
</dbReference>
<dbReference type="Gene3D" id="3.30.590.20">
    <property type="match status" value="1"/>
</dbReference>
<dbReference type="OrthoDB" id="194541at2157"/>
<reference evidence="3" key="1">
    <citation type="submission" date="2016-10" db="EMBL/GenBank/DDBJ databases">
        <authorList>
            <person name="Varghese N."/>
            <person name="Submissions S."/>
        </authorList>
    </citation>
    <scope>NUCLEOTIDE SEQUENCE [LARGE SCALE GENOMIC DNA]</scope>
    <source>
        <strain evidence="3">CGMCC 1.7739</strain>
    </source>
</reference>
<organism evidence="2 3">
    <name type="scientific">Halopelagius inordinatus</name>
    <dbReference type="NCBI Taxonomy" id="553467"/>
    <lineage>
        <taxon>Archaea</taxon>
        <taxon>Methanobacteriati</taxon>
        <taxon>Methanobacteriota</taxon>
        <taxon>Stenosarchaea group</taxon>
        <taxon>Halobacteria</taxon>
        <taxon>Halobacteriales</taxon>
        <taxon>Haloferacaceae</taxon>
    </lineage>
</organism>
<dbReference type="InterPro" id="IPR050141">
    <property type="entry name" value="GCL_type2/YbdK_subfam"/>
</dbReference>
<dbReference type="AlphaFoldDB" id="A0A1I2S107"/>
<dbReference type="RefSeq" id="WP_092891985.1">
    <property type="nucleotide sequence ID" value="NZ_FOOQ01000002.1"/>
</dbReference>
<name>A0A1I2S107_9EURY</name>
<evidence type="ECO:0000313" key="2">
    <source>
        <dbReference type="EMBL" id="SFG46605.1"/>
    </source>
</evidence>
<keyword evidence="3" id="KW-1185">Reference proteome</keyword>
<gene>
    <name evidence="2" type="ORF">SAMN04488063_2139</name>
</gene>
<dbReference type="PANTHER" id="PTHR36510">
    <property type="entry name" value="GLUTAMATE--CYSTEINE LIGASE 2-RELATED"/>
    <property type="match status" value="1"/>
</dbReference>
<dbReference type="EMBL" id="FOOQ01000002">
    <property type="protein sequence ID" value="SFG46605.1"/>
    <property type="molecule type" value="Genomic_DNA"/>
</dbReference>
<accession>A0A1I2S107</accession>
<dbReference type="SUPFAM" id="SSF55931">
    <property type="entry name" value="Glutamine synthetase/guanido kinase"/>
    <property type="match status" value="1"/>
</dbReference>
<dbReference type="PANTHER" id="PTHR36510:SF3">
    <property type="entry name" value="CONSERVED PROTEIN"/>
    <property type="match status" value="1"/>
</dbReference>
<protein>
    <recommendedName>
        <fullName evidence="4">Gamma-glutamyl:cysteine ligase YbdK, ATP-grasp superfamily</fullName>
    </recommendedName>
</protein>
<proteinExistence type="predicted"/>
<evidence type="ECO:0000313" key="3">
    <source>
        <dbReference type="Proteomes" id="UP000198876"/>
    </source>
</evidence>
<sequence length="521" mass="56978">MTDVTEAVRRARDPETRAEFDRRVESQAADVLEDVRSGRLDNRDFAVGLELEAYAVDEMGRPAAVPEAAFDAPHCSRELGVHNLELHTHPDSVAETGFRRQAAALEAALSSARAVLDEENRRVVLDGMWTIPPAEGTEAYLDAGAVTDGVFRAEHMRPIPRYVALDDAIRTRADGRISMGLPGLDDARSILVESLTTSIQPHLQIPTATDLPRYLNVATRTMGPVLSLSANSPFLPADRYEGLDAEEVLAETPHECRVPVFERSVNVDGAEKCRVPEDYGDVEDVVERIVADETLAPVLSDASDDGEDEEADGSYAASIPEFVTKRGTFWRWVRPVFGGDVPHDGDGRTTGPDNDDASVRIEYRPLPTQPTVRDTVGMQALVAGLVHGVVVADHPVESLPWADARDSFYAAVADGPDADLRWVGNHGDRIDATPAVRDEVFSLARHGLRELGVFDDAAEWLLSPIEARQSAAHTSPSAWKRARVRDRLEAGDALPDAVRAMQREYGEKAATGRAFATWDRE</sequence>